<dbReference type="Proteomes" id="UP001396898">
    <property type="component" value="Unassembled WGS sequence"/>
</dbReference>
<sequence>MSRPIQDLRGVHRLIAPLICGFVLGSLATLILSYHPALKFSSSSPAHALKQYLAPSSPEDTAALGGGRGGGSAAIIPPIVHFVHLKQDPDSALHFSFEAFLALYAAAHHVQPTAIYIHHDFSDADIAHAAQHGSSWTRKTLGGAAFPSLLRLNRVTAPTEANGHPILRVEHKSDFVRLEQLQEHGGVYLDWDVVTLRPLAPLRAAGFRAVVGRQFDAFINNGILLAVPQSAVVRVLAREARRVFDGGWITHSVNLLTRVAGRLAACPGEVLIMDDRAFSPFSWEQDSVDRLLGRHAGEAVRAPVSVATGVNSSTAMDPYEIWENAQDAAAEVEKKGWVYDFSDAIFLHKIFNSVENPTGYTGVNVPYILARDSNYALATWPLVMEGIRIGLIDAQDDTF</sequence>
<dbReference type="PANTHER" id="PTHR46830">
    <property type="entry name" value="TRANSFERASE, PUTATIVE-RELATED"/>
    <property type="match status" value="1"/>
</dbReference>
<dbReference type="Pfam" id="PF04488">
    <property type="entry name" value="Gly_transf_sug"/>
    <property type="match status" value="1"/>
</dbReference>
<dbReference type="PANTHER" id="PTHR46830:SF2">
    <property type="entry name" value="ALPHA-1,4-N-ACETYLGLUCOSAMINYLTRANSFERASE"/>
    <property type="match status" value="1"/>
</dbReference>
<evidence type="ECO:0000256" key="1">
    <source>
        <dbReference type="ARBA" id="ARBA00009003"/>
    </source>
</evidence>
<dbReference type="SUPFAM" id="SSF53448">
    <property type="entry name" value="Nucleotide-diphospho-sugar transferases"/>
    <property type="match status" value="1"/>
</dbReference>
<keyword evidence="2" id="KW-1133">Transmembrane helix</keyword>
<keyword evidence="2" id="KW-0472">Membrane</keyword>
<keyword evidence="4" id="KW-1185">Reference proteome</keyword>
<organism evidence="3 4">
    <name type="scientific">Apiospora marii</name>
    <dbReference type="NCBI Taxonomy" id="335849"/>
    <lineage>
        <taxon>Eukaryota</taxon>
        <taxon>Fungi</taxon>
        <taxon>Dikarya</taxon>
        <taxon>Ascomycota</taxon>
        <taxon>Pezizomycotina</taxon>
        <taxon>Sordariomycetes</taxon>
        <taxon>Xylariomycetidae</taxon>
        <taxon>Amphisphaeriales</taxon>
        <taxon>Apiosporaceae</taxon>
        <taxon>Apiospora</taxon>
    </lineage>
</organism>
<comment type="caution">
    <text evidence="3">The sequence shown here is derived from an EMBL/GenBank/DDBJ whole genome shotgun (WGS) entry which is preliminary data.</text>
</comment>
<comment type="similarity">
    <text evidence="1">Belongs to the glycosyltransferase 32 family.</text>
</comment>
<dbReference type="InterPro" id="IPR007577">
    <property type="entry name" value="GlycoTrfase_DXD_sugar-bd_CS"/>
</dbReference>
<keyword evidence="2" id="KW-0812">Transmembrane</keyword>
<dbReference type="InterPro" id="IPR029044">
    <property type="entry name" value="Nucleotide-diphossugar_trans"/>
</dbReference>
<protein>
    <recommendedName>
        <fullName evidence="5">Glycosyltransferase family 32 protein</fullName>
    </recommendedName>
</protein>
<evidence type="ECO:0008006" key="5">
    <source>
        <dbReference type="Google" id="ProtNLM"/>
    </source>
</evidence>
<evidence type="ECO:0000313" key="4">
    <source>
        <dbReference type="Proteomes" id="UP001396898"/>
    </source>
</evidence>
<name>A0ABR1SNE4_9PEZI</name>
<dbReference type="Gene3D" id="3.90.550.20">
    <property type="match status" value="1"/>
</dbReference>
<evidence type="ECO:0000313" key="3">
    <source>
        <dbReference type="EMBL" id="KAK8035817.1"/>
    </source>
</evidence>
<accession>A0ABR1SNE4</accession>
<feature type="transmembrane region" description="Helical" evidence="2">
    <location>
        <begin position="12"/>
        <end position="34"/>
    </location>
</feature>
<gene>
    <name evidence="3" type="ORF">PG991_001890</name>
</gene>
<evidence type="ECO:0000256" key="2">
    <source>
        <dbReference type="SAM" id="Phobius"/>
    </source>
</evidence>
<reference evidence="3 4" key="1">
    <citation type="submission" date="2023-01" db="EMBL/GenBank/DDBJ databases">
        <title>Analysis of 21 Apiospora genomes using comparative genomics revels a genus with tremendous synthesis potential of carbohydrate active enzymes and secondary metabolites.</title>
        <authorList>
            <person name="Sorensen T."/>
        </authorList>
    </citation>
    <scope>NUCLEOTIDE SEQUENCE [LARGE SCALE GENOMIC DNA]</scope>
    <source>
        <strain evidence="3 4">CBS 20057</strain>
    </source>
</reference>
<proteinExistence type="inferred from homology"/>
<dbReference type="EMBL" id="JAQQWI010000005">
    <property type="protein sequence ID" value="KAK8035817.1"/>
    <property type="molecule type" value="Genomic_DNA"/>
</dbReference>